<keyword evidence="11" id="KW-1185">Reference proteome</keyword>
<dbReference type="Proteomes" id="UP000282195">
    <property type="component" value="Chromosome"/>
</dbReference>
<dbReference type="SMART" id="SM00382">
    <property type="entry name" value="AAA"/>
    <property type="match status" value="1"/>
</dbReference>
<dbReference type="InterPro" id="IPR008995">
    <property type="entry name" value="Mo/tungstate-bd_C_term_dom"/>
</dbReference>
<evidence type="ECO:0000259" key="9">
    <source>
        <dbReference type="PROSITE" id="PS50893"/>
    </source>
</evidence>
<reference evidence="10 11" key="1">
    <citation type="submission" date="2018-10" db="EMBL/GenBank/DDBJ databases">
        <title>Rhizobium etli, R. leguminosarum and a new Rhizobium genospecies from Phaseolus dumosus.</title>
        <authorList>
            <person name="Ramirez-Puebla S.T."/>
            <person name="Rogel-Hernandez M.A."/>
            <person name="Guerrero G."/>
            <person name="Ormeno-Orrillo E."/>
            <person name="Martinez-Romero J.C."/>
            <person name="Negrete-Yankelevich S."/>
            <person name="Martinez-Romero E."/>
        </authorList>
    </citation>
    <scope>NUCLEOTIDE SEQUENCE [LARGE SCALE GENOMIC DNA]</scope>
    <source>
        <strain evidence="10 11">CCGE525</strain>
    </source>
</reference>
<evidence type="ECO:0000256" key="2">
    <source>
        <dbReference type="ARBA" id="ARBA00005417"/>
    </source>
</evidence>
<dbReference type="GO" id="GO:0015423">
    <property type="term" value="F:ABC-type maltose transporter activity"/>
    <property type="evidence" value="ECO:0007669"/>
    <property type="project" value="TreeGrafter"/>
</dbReference>
<keyword evidence="5" id="KW-0997">Cell inner membrane</keyword>
<keyword evidence="3" id="KW-0813">Transport</keyword>
<dbReference type="InterPro" id="IPR027417">
    <property type="entry name" value="P-loop_NTPase"/>
</dbReference>
<dbReference type="PANTHER" id="PTHR43875:SF3">
    <property type="entry name" value="MALTOSE_MALTODEXTRIN IMPORT ATP-BINDING PROTEIN MALK"/>
    <property type="match status" value="1"/>
</dbReference>
<dbReference type="GO" id="GO:0005524">
    <property type="term" value="F:ATP binding"/>
    <property type="evidence" value="ECO:0007669"/>
    <property type="project" value="UniProtKB-KW"/>
</dbReference>
<dbReference type="PROSITE" id="PS50893">
    <property type="entry name" value="ABC_TRANSPORTER_2"/>
    <property type="match status" value="1"/>
</dbReference>
<dbReference type="Gene3D" id="2.40.50.140">
    <property type="entry name" value="Nucleic acid-binding proteins"/>
    <property type="match status" value="1"/>
</dbReference>
<dbReference type="PROSITE" id="PS00211">
    <property type="entry name" value="ABC_TRANSPORTER_1"/>
    <property type="match status" value="1"/>
</dbReference>
<gene>
    <name evidence="10" type="primary">ugpC</name>
    <name evidence="10" type="ORF">CCGE525_01765</name>
</gene>
<evidence type="ECO:0000313" key="11">
    <source>
        <dbReference type="Proteomes" id="UP000282195"/>
    </source>
</evidence>
<accession>A0A387FSB4</accession>
<dbReference type="NCBIfam" id="NF008653">
    <property type="entry name" value="PRK11650.1"/>
    <property type="match status" value="1"/>
</dbReference>
<dbReference type="FunFam" id="3.40.50.300:FF:000042">
    <property type="entry name" value="Maltose/maltodextrin ABC transporter, ATP-binding protein"/>
    <property type="match status" value="1"/>
</dbReference>
<feature type="domain" description="ABC transporter" evidence="9">
    <location>
        <begin position="4"/>
        <end position="234"/>
    </location>
</feature>
<dbReference type="InterPro" id="IPR015855">
    <property type="entry name" value="ABC_transpr_MalK-like"/>
</dbReference>
<protein>
    <submittedName>
        <fullName evidence="10">sn-glycerol-3-phosphate ABC transporter ATP-binding protein UgpC</fullName>
    </submittedName>
</protein>
<dbReference type="GO" id="GO:0016887">
    <property type="term" value="F:ATP hydrolysis activity"/>
    <property type="evidence" value="ECO:0007669"/>
    <property type="project" value="InterPro"/>
</dbReference>
<dbReference type="Gene3D" id="2.40.50.100">
    <property type="match status" value="1"/>
</dbReference>
<dbReference type="InterPro" id="IPR003593">
    <property type="entry name" value="AAA+_ATPase"/>
</dbReference>
<dbReference type="InterPro" id="IPR047641">
    <property type="entry name" value="ABC_transpr_MalK/UgpC-like"/>
</dbReference>
<dbReference type="OrthoDB" id="7325173at2"/>
<evidence type="ECO:0000256" key="6">
    <source>
        <dbReference type="ARBA" id="ARBA00022741"/>
    </source>
</evidence>
<organism evidence="10 11">
    <name type="scientific">Rhizobium jaguaris</name>
    <dbReference type="NCBI Taxonomy" id="1312183"/>
    <lineage>
        <taxon>Bacteria</taxon>
        <taxon>Pseudomonadati</taxon>
        <taxon>Pseudomonadota</taxon>
        <taxon>Alphaproteobacteria</taxon>
        <taxon>Hyphomicrobiales</taxon>
        <taxon>Rhizobiaceae</taxon>
        <taxon>Rhizobium/Agrobacterium group</taxon>
        <taxon>Rhizobium</taxon>
    </lineage>
</organism>
<dbReference type="InterPro" id="IPR003439">
    <property type="entry name" value="ABC_transporter-like_ATP-bd"/>
</dbReference>
<keyword evidence="4" id="KW-1003">Cell membrane</keyword>
<keyword evidence="7 10" id="KW-0067">ATP-binding</keyword>
<dbReference type="SUPFAM" id="SSF52540">
    <property type="entry name" value="P-loop containing nucleoside triphosphate hydrolases"/>
    <property type="match status" value="1"/>
</dbReference>
<dbReference type="KEGG" id="rjg:CCGE525_01765"/>
<dbReference type="SUPFAM" id="SSF50331">
    <property type="entry name" value="MOP-like"/>
    <property type="match status" value="1"/>
</dbReference>
<comment type="similarity">
    <text evidence="2">Belongs to the ABC transporter superfamily.</text>
</comment>
<dbReference type="EMBL" id="CP032694">
    <property type="protein sequence ID" value="AYG57686.1"/>
    <property type="molecule type" value="Genomic_DNA"/>
</dbReference>
<sequence length="385" mass="42565">MGQLHLKQVKKFYGHFEVIKGVELDVTDGEFVVFVGPSGCGKSTLLRMIAGLDDVTSGDIIIDGARVNDLPPVKRGIAMVFQSYALYPHMTVFENIAFPLRVERMAEDKLKARVERAASILHLDQRLQQKPGMLSGGQRQRVAIGRAIVREPKIFLFDEPLSNLDAALRADMRIELAKLHQQLQATMIYVTHDQVEAMTMADRIVVLNAGEIAQTGEPLDLYHKPANKFVASFIGNPKMNFLPVTCKGVTEAGVEVDYKGQTVLLPVRPREGVVGKPLTLGIRPEHVQLGGGDISLTVLPTVIERLGAQTVAYAAQERYSGENFCATLPGSIAIRTDRPLLTGIRIADCHLFDENGIAFERRVELTDIDMEWLSSPSSKWEEDHA</sequence>
<evidence type="ECO:0000256" key="3">
    <source>
        <dbReference type="ARBA" id="ARBA00022448"/>
    </source>
</evidence>
<name>A0A387FSB4_9HYPH</name>
<dbReference type="InterPro" id="IPR012340">
    <property type="entry name" value="NA-bd_OB-fold"/>
</dbReference>
<comment type="subcellular location">
    <subcellularLocation>
        <location evidence="1">Cell inner membrane</location>
        <topology evidence="1">Peripheral membrane protein</topology>
    </subcellularLocation>
</comment>
<proteinExistence type="inferred from homology"/>
<dbReference type="CDD" id="cd03301">
    <property type="entry name" value="ABC_MalK_N"/>
    <property type="match status" value="1"/>
</dbReference>
<evidence type="ECO:0000256" key="7">
    <source>
        <dbReference type="ARBA" id="ARBA00022840"/>
    </source>
</evidence>
<evidence type="ECO:0000313" key="10">
    <source>
        <dbReference type="EMBL" id="AYG57686.1"/>
    </source>
</evidence>
<dbReference type="GO" id="GO:0055052">
    <property type="term" value="C:ATP-binding cassette (ABC) transporter complex, substrate-binding subunit-containing"/>
    <property type="evidence" value="ECO:0007669"/>
    <property type="project" value="TreeGrafter"/>
</dbReference>
<dbReference type="PANTHER" id="PTHR43875">
    <property type="entry name" value="MALTODEXTRIN IMPORT ATP-BINDING PROTEIN MSMX"/>
    <property type="match status" value="1"/>
</dbReference>
<dbReference type="InterPro" id="IPR040582">
    <property type="entry name" value="OB_MalK-like"/>
</dbReference>
<dbReference type="Pfam" id="PF00005">
    <property type="entry name" value="ABC_tran"/>
    <property type="match status" value="1"/>
</dbReference>
<evidence type="ECO:0000256" key="8">
    <source>
        <dbReference type="ARBA" id="ARBA00023136"/>
    </source>
</evidence>
<dbReference type="AlphaFoldDB" id="A0A387FSB4"/>
<dbReference type="GO" id="GO:1990060">
    <property type="term" value="C:maltose transport complex"/>
    <property type="evidence" value="ECO:0007669"/>
    <property type="project" value="TreeGrafter"/>
</dbReference>
<dbReference type="RefSeq" id="WP_120702787.1">
    <property type="nucleotide sequence ID" value="NZ_CP032694.1"/>
</dbReference>
<evidence type="ECO:0000256" key="1">
    <source>
        <dbReference type="ARBA" id="ARBA00004417"/>
    </source>
</evidence>
<evidence type="ECO:0000256" key="4">
    <source>
        <dbReference type="ARBA" id="ARBA00022475"/>
    </source>
</evidence>
<dbReference type="Gene3D" id="3.40.50.300">
    <property type="entry name" value="P-loop containing nucleotide triphosphate hydrolases"/>
    <property type="match status" value="1"/>
</dbReference>
<keyword evidence="8" id="KW-0472">Membrane</keyword>
<dbReference type="Pfam" id="PF17912">
    <property type="entry name" value="OB_MalK"/>
    <property type="match status" value="1"/>
</dbReference>
<dbReference type="InterPro" id="IPR017871">
    <property type="entry name" value="ABC_transporter-like_CS"/>
</dbReference>
<keyword evidence="6" id="KW-0547">Nucleotide-binding</keyword>
<evidence type="ECO:0000256" key="5">
    <source>
        <dbReference type="ARBA" id="ARBA00022519"/>
    </source>
</evidence>